<feature type="compositionally biased region" description="Basic and acidic residues" evidence="1">
    <location>
        <begin position="143"/>
        <end position="154"/>
    </location>
</feature>
<dbReference type="Gene3D" id="3.30.1370.50">
    <property type="entry name" value="R3H-like domain"/>
    <property type="match status" value="1"/>
</dbReference>
<comment type="caution">
    <text evidence="3">The sequence shown here is derived from an EMBL/GenBank/DDBJ whole genome shotgun (WGS) entry which is preliminary data.</text>
</comment>
<dbReference type="AlphaFoldDB" id="A0A087C1K9"/>
<gene>
    <name evidence="3" type="ORF">BMON_1255</name>
</gene>
<dbReference type="EMBL" id="JGZE01000009">
    <property type="protein sequence ID" value="KFI77159.1"/>
    <property type="molecule type" value="Genomic_DNA"/>
</dbReference>
<organism evidence="3 4">
    <name type="scientific">Bifidobacterium mongoliense DSM 21395</name>
    <dbReference type="NCBI Taxonomy" id="1437603"/>
    <lineage>
        <taxon>Bacteria</taxon>
        <taxon>Bacillati</taxon>
        <taxon>Actinomycetota</taxon>
        <taxon>Actinomycetes</taxon>
        <taxon>Bifidobacteriales</taxon>
        <taxon>Bifidobacteriaceae</taxon>
        <taxon>Bifidobacterium</taxon>
    </lineage>
</organism>
<evidence type="ECO:0000259" key="2">
    <source>
        <dbReference type="PROSITE" id="PS51061"/>
    </source>
</evidence>
<dbReference type="OrthoDB" id="9794483at2"/>
<dbReference type="InterPro" id="IPR034079">
    <property type="entry name" value="R3H_KhpB"/>
</dbReference>
<feature type="domain" description="R3H" evidence="2">
    <location>
        <begin position="98"/>
        <end position="163"/>
    </location>
</feature>
<sequence>MAQDEPKTVEQLNEEADIAADYLEGLLDIADYDGDIEMGIRNHRPAVQIVADDDEDIKNLIGHNGEVVDALQQLTRLAVQQKTGERSHLIVDVDGYLKRKRQHLRDLAMDAVDDVKDNGEPVDLEAMNSFERKVVHDMVREEGFKSRSHGEEPNRYVTVYPKSNGESDDEDGVDDDDAFDGDAVEDRTVEDRLDHDRMDDDGAVDGDAADGAAGSDRDDAAADDADDDTERAE</sequence>
<dbReference type="eggNOG" id="COG1847">
    <property type="taxonomic scope" value="Bacteria"/>
</dbReference>
<dbReference type="CDD" id="cd02644">
    <property type="entry name" value="R3H_jag"/>
    <property type="match status" value="1"/>
</dbReference>
<evidence type="ECO:0000313" key="3">
    <source>
        <dbReference type="EMBL" id="KFI77159.1"/>
    </source>
</evidence>
<dbReference type="PROSITE" id="PS51061">
    <property type="entry name" value="R3H"/>
    <property type="match status" value="1"/>
</dbReference>
<reference evidence="3 4" key="1">
    <citation type="submission" date="2014-03" db="EMBL/GenBank/DDBJ databases">
        <title>Genomics of Bifidobacteria.</title>
        <authorList>
            <person name="Ventura M."/>
            <person name="Milani C."/>
            <person name="Lugli G.A."/>
        </authorList>
    </citation>
    <scope>NUCLEOTIDE SEQUENCE [LARGE SCALE GENOMIC DNA]</scope>
    <source>
        <strain evidence="3 4">DSM 21395</strain>
    </source>
</reference>
<dbReference type="InterPro" id="IPR039247">
    <property type="entry name" value="KhpB"/>
</dbReference>
<protein>
    <submittedName>
        <fullName evidence="3">Putative RNA-binding protein</fullName>
    </submittedName>
</protein>
<dbReference type="SMART" id="SM00393">
    <property type="entry name" value="R3H"/>
    <property type="match status" value="1"/>
</dbReference>
<feature type="compositionally biased region" description="Acidic residues" evidence="1">
    <location>
        <begin position="221"/>
        <end position="233"/>
    </location>
</feature>
<feature type="compositionally biased region" description="Basic and acidic residues" evidence="1">
    <location>
        <begin position="184"/>
        <end position="200"/>
    </location>
</feature>
<dbReference type="STRING" id="1437603.GCA_000771525_00390"/>
<keyword evidence="4" id="KW-1185">Reference proteome</keyword>
<dbReference type="Gene3D" id="3.30.300.20">
    <property type="match status" value="1"/>
</dbReference>
<dbReference type="GO" id="GO:0003723">
    <property type="term" value="F:RNA binding"/>
    <property type="evidence" value="ECO:0007669"/>
    <property type="project" value="InterPro"/>
</dbReference>
<dbReference type="Pfam" id="PF01424">
    <property type="entry name" value="R3H"/>
    <property type="match status" value="1"/>
</dbReference>
<evidence type="ECO:0000256" key="1">
    <source>
        <dbReference type="SAM" id="MobiDB-lite"/>
    </source>
</evidence>
<dbReference type="InterPro" id="IPR015946">
    <property type="entry name" value="KH_dom-like_a/b"/>
</dbReference>
<evidence type="ECO:0000313" key="4">
    <source>
        <dbReference type="Proteomes" id="UP000029082"/>
    </source>
</evidence>
<dbReference type="Proteomes" id="UP000029082">
    <property type="component" value="Unassembled WGS sequence"/>
</dbReference>
<proteinExistence type="predicted"/>
<dbReference type="SUPFAM" id="SSF82708">
    <property type="entry name" value="R3H domain"/>
    <property type="match status" value="1"/>
</dbReference>
<name>A0A087C1K9_9BIFI</name>
<feature type="compositionally biased region" description="Acidic residues" evidence="1">
    <location>
        <begin position="166"/>
        <end position="183"/>
    </location>
</feature>
<accession>A0A087C1K9</accession>
<dbReference type="InterPro" id="IPR036867">
    <property type="entry name" value="R3H_dom_sf"/>
</dbReference>
<dbReference type="PANTHER" id="PTHR35800">
    <property type="entry name" value="PROTEIN JAG"/>
    <property type="match status" value="1"/>
</dbReference>
<dbReference type="PANTHER" id="PTHR35800:SF1">
    <property type="entry name" value="RNA-BINDING PROTEIN KHPB"/>
    <property type="match status" value="1"/>
</dbReference>
<dbReference type="InterPro" id="IPR001374">
    <property type="entry name" value="R3H_dom"/>
</dbReference>
<feature type="region of interest" description="Disordered" evidence="1">
    <location>
        <begin position="143"/>
        <end position="233"/>
    </location>
</feature>